<sequence length="260" mass="29903">MISLQTKLLEETFITRVEDHPRCLYAVTLADLLDKSRLADLIAFYQEKLKSCHPAVTGTYFSGYFGNFLGGVHYMLAENAAYDWSLTNIELQLVHHAEHNYFGFLFKIKDDTMVELDAATRDEQVRERLTALYRDSVTPLLETFAEVADIRIRELWGQLNLGIHYGFDRVVDLGNPRAEGDMRFLTEELDGSIFNAKKNPLAITFRLVDSYTGDGEQLRMKPSCCLYYQLEGAAAKCFTCPRLKESDRELRREAFREKQA</sequence>
<evidence type="ECO:0000313" key="4">
    <source>
        <dbReference type="Proteomes" id="UP000318138"/>
    </source>
</evidence>
<dbReference type="Pfam" id="PF11575">
    <property type="entry name" value="FhuF_C"/>
    <property type="match status" value="1"/>
</dbReference>
<dbReference type="RefSeq" id="WP_176011114.1">
    <property type="nucleotide sequence ID" value="NZ_CP041372.2"/>
</dbReference>
<name>A0A859FK11_9BACI</name>
<reference evidence="4" key="1">
    <citation type="submission" date="2019-07" db="EMBL/GenBank/DDBJ databases">
        <title>Bacillus alkalisoli sp. nov. isolated from saline soil.</title>
        <authorList>
            <person name="Sun J.-Q."/>
            <person name="Xu L."/>
        </authorList>
    </citation>
    <scope>NUCLEOTIDE SEQUENCE [LARGE SCALE GENOMIC DNA]</scope>
    <source>
        <strain evidence="4">M4U3P1</strain>
    </source>
</reference>
<evidence type="ECO:0000313" key="3">
    <source>
        <dbReference type="EMBL" id="QKS73151.1"/>
    </source>
</evidence>
<protein>
    <submittedName>
        <fullName evidence="3">(2Fe-2S)-binding protein</fullName>
    </submittedName>
</protein>
<evidence type="ECO:0000259" key="1">
    <source>
        <dbReference type="Pfam" id="PF06276"/>
    </source>
</evidence>
<feature type="domain" description="Aerobactin siderophore biosynthesis IucA/IucC-like C-terminal" evidence="1">
    <location>
        <begin position="63"/>
        <end position="209"/>
    </location>
</feature>
<proteinExistence type="predicted"/>
<dbReference type="Pfam" id="PF06276">
    <property type="entry name" value="FhuF"/>
    <property type="match status" value="1"/>
</dbReference>
<dbReference type="Proteomes" id="UP000318138">
    <property type="component" value="Chromosome"/>
</dbReference>
<dbReference type="InterPro" id="IPR024726">
    <property type="entry name" value="FhuF_C"/>
</dbReference>
<keyword evidence="4" id="KW-1185">Reference proteome</keyword>
<gene>
    <name evidence="3" type="ORF">FLK61_24610</name>
</gene>
<dbReference type="KEGG" id="psua:FLK61_24610"/>
<organism evidence="3 4">
    <name type="scientific">Paenalkalicoccus suaedae</name>
    <dbReference type="NCBI Taxonomy" id="2592382"/>
    <lineage>
        <taxon>Bacteria</taxon>
        <taxon>Bacillati</taxon>
        <taxon>Bacillota</taxon>
        <taxon>Bacilli</taxon>
        <taxon>Bacillales</taxon>
        <taxon>Bacillaceae</taxon>
        <taxon>Paenalkalicoccus</taxon>
    </lineage>
</organism>
<dbReference type="InterPro" id="IPR022770">
    <property type="entry name" value="IucA/IucC-like_C"/>
</dbReference>
<dbReference type="GO" id="GO:0051537">
    <property type="term" value="F:2 iron, 2 sulfur cluster binding"/>
    <property type="evidence" value="ECO:0007669"/>
    <property type="project" value="InterPro"/>
</dbReference>
<dbReference type="EMBL" id="CP041372">
    <property type="protein sequence ID" value="QKS73151.1"/>
    <property type="molecule type" value="Genomic_DNA"/>
</dbReference>
<dbReference type="GO" id="GO:0003824">
    <property type="term" value="F:catalytic activity"/>
    <property type="evidence" value="ECO:0007669"/>
    <property type="project" value="UniProtKB-ARBA"/>
</dbReference>
<feature type="domain" description="Ferric siderophore reductase C-terminal" evidence="2">
    <location>
        <begin position="223"/>
        <end position="242"/>
    </location>
</feature>
<accession>A0A859FK11</accession>
<dbReference type="AlphaFoldDB" id="A0A859FK11"/>
<evidence type="ECO:0000259" key="2">
    <source>
        <dbReference type="Pfam" id="PF11575"/>
    </source>
</evidence>